<protein>
    <submittedName>
        <fullName evidence="2">Uncharacterized protein</fullName>
    </submittedName>
</protein>
<comment type="caution">
    <text evidence="2">The sequence shown here is derived from an EMBL/GenBank/DDBJ whole genome shotgun (WGS) entry which is preliminary data.</text>
</comment>
<feature type="compositionally biased region" description="Low complexity" evidence="1">
    <location>
        <begin position="101"/>
        <end position="115"/>
    </location>
</feature>
<dbReference type="EMBL" id="PYSV01000005">
    <property type="protein sequence ID" value="PTA68573.1"/>
    <property type="molecule type" value="Genomic_DNA"/>
</dbReference>
<accession>A0A2T3W9Z5</accession>
<feature type="compositionally biased region" description="Low complexity" evidence="1">
    <location>
        <begin position="55"/>
        <end position="93"/>
    </location>
</feature>
<evidence type="ECO:0000313" key="3">
    <source>
        <dbReference type="Proteomes" id="UP000240317"/>
    </source>
</evidence>
<name>A0A2T3W9Z5_9DEIO</name>
<gene>
    <name evidence="2" type="ORF">C8263_07205</name>
</gene>
<evidence type="ECO:0000313" key="2">
    <source>
        <dbReference type="EMBL" id="PTA68573.1"/>
    </source>
</evidence>
<organism evidence="2 3">
    <name type="scientific">Deinococcus arcticus</name>
    <dbReference type="NCBI Taxonomy" id="2136176"/>
    <lineage>
        <taxon>Bacteria</taxon>
        <taxon>Thermotogati</taxon>
        <taxon>Deinococcota</taxon>
        <taxon>Deinococci</taxon>
        <taxon>Deinococcales</taxon>
        <taxon>Deinococcaceae</taxon>
        <taxon>Deinococcus</taxon>
    </lineage>
</organism>
<evidence type="ECO:0000256" key="1">
    <source>
        <dbReference type="SAM" id="MobiDB-lite"/>
    </source>
</evidence>
<dbReference type="Proteomes" id="UP000240317">
    <property type="component" value="Unassembled WGS sequence"/>
</dbReference>
<dbReference type="AlphaFoldDB" id="A0A2T3W9Z5"/>
<proteinExistence type="predicted"/>
<reference evidence="2 3" key="1">
    <citation type="submission" date="2018-03" db="EMBL/GenBank/DDBJ databases">
        <title>Draft genome of Deinococcus sp. OD32.</title>
        <authorList>
            <person name="Wang X.-P."/>
            <person name="Du Z.-J."/>
        </authorList>
    </citation>
    <scope>NUCLEOTIDE SEQUENCE [LARGE SCALE GENOMIC DNA]</scope>
    <source>
        <strain evidence="2 3">OD32</strain>
    </source>
</reference>
<keyword evidence="3" id="KW-1185">Reference proteome</keyword>
<sequence>MDTVSGVAVLYRGAVNDAFERYAEALTSAGFTVVSSTSTPLGASATAGAADTETPADGDSAAGSADAAGGAAATTAPAATTPPADGSAAPGTSDTAADTEPAAPGADQPAAAAPASGRTRQVMVLERNGEQIRLTVYQAYGVTTVLLARI</sequence>
<feature type="region of interest" description="Disordered" evidence="1">
    <location>
        <begin position="40"/>
        <end position="118"/>
    </location>
</feature>